<evidence type="ECO:0000256" key="1">
    <source>
        <dbReference type="ARBA" id="ARBA00004448"/>
    </source>
</evidence>
<keyword evidence="3 16" id="KW-0813">Transport</keyword>
<feature type="repeat" description="Solcar" evidence="15">
    <location>
        <begin position="105"/>
        <end position="189"/>
    </location>
</feature>
<dbReference type="InterPro" id="IPR044677">
    <property type="entry name" value="SLC25A3/Pic2/Mir1-like"/>
</dbReference>
<evidence type="ECO:0000256" key="9">
    <source>
        <dbReference type="ARBA" id="ARBA00023128"/>
    </source>
</evidence>
<comment type="caution">
    <text evidence="19">The sequence shown here is derived from an EMBL/GenBank/DDBJ whole genome shotgun (WGS) entry which is preliminary data.</text>
</comment>
<accession>A0A8X7W566</accession>
<evidence type="ECO:0000256" key="2">
    <source>
        <dbReference type="ARBA" id="ARBA00006375"/>
    </source>
</evidence>
<dbReference type="Pfam" id="PF00153">
    <property type="entry name" value="Mito_carr"/>
    <property type="match status" value="2"/>
</dbReference>
<dbReference type="InterPro" id="IPR001320">
    <property type="entry name" value="Iontro_rcpt_C"/>
</dbReference>
<sequence length="438" mass="49440">MTSVKRKLDEPWFYAVCTMGGMLSAETTHLAITPLNVLKVNMQVNPVKYNSIPSSFSTLLREHGHSYLWRGWSGKLLGYGVQGGCRFRLYEYFKTLYSNVLPNNNITSIYFLSSASAQIFADMALCPFEAIKVRVKMQPMFAKGLLDGFTRVYRNEGLAGFHRGFFPLWFSMVIFLTFEQSVEFIYQNIIQKRKQDCSKAQQLGVTCLAGYTAGAMDEDTLNLSDDDRTMDQNEDDGPDPTAQSRGRFSFIETGQWHSLHMILSMWSMAVLSQIASELCNLAWRDIGYACGWVFLTREAVEDRCSNRASFKDFVSRVNGSSNHKVQGYCIDVFEAAVKLLSYPVPHEFIFFGDGLQNPNYNDLVNKVANGVDFDAAVGDIAIVTKRTRIVDYTQPYIESGLVVVAPVTALNENPWAFLRPFTPPMWAVTASFSWSLEL</sequence>
<dbReference type="SMART" id="SM00079">
    <property type="entry name" value="PBPe"/>
    <property type="match status" value="1"/>
</dbReference>
<keyword evidence="9" id="KW-0496">Mitochondrion</keyword>
<evidence type="ECO:0000256" key="7">
    <source>
        <dbReference type="ARBA" id="ARBA00022989"/>
    </source>
</evidence>
<feature type="repeat" description="Solcar" evidence="15">
    <location>
        <begin position="12"/>
        <end position="96"/>
    </location>
</feature>
<proteinExistence type="inferred from homology"/>
<evidence type="ECO:0000256" key="13">
    <source>
        <dbReference type="ARBA" id="ARBA00023286"/>
    </source>
</evidence>
<dbReference type="GO" id="GO:0005743">
    <property type="term" value="C:mitochondrial inner membrane"/>
    <property type="evidence" value="ECO:0007669"/>
    <property type="project" value="UniProtKB-SubCell"/>
</dbReference>
<dbReference type="AlphaFoldDB" id="A0A8X7W566"/>
<dbReference type="PANTHER" id="PTHR45671:SF4">
    <property type="entry name" value="MITOCHONDRIAL PHOSPHATE CARRIER PROTEIN 1, MITOCHONDRIAL"/>
    <property type="match status" value="1"/>
</dbReference>
<evidence type="ECO:0000256" key="5">
    <source>
        <dbReference type="ARBA" id="ARBA00022737"/>
    </source>
</evidence>
<keyword evidence="5" id="KW-0677">Repeat</keyword>
<dbReference type="Pfam" id="PF10613">
    <property type="entry name" value="Lig_chan-Glu_bd"/>
    <property type="match status" value="1"/>
</dbReference>
<dbReference type="EMBL" id="JAAMPC010000003">
    <property type="protein sequence ID" value="KAG2323261.1"/>
    <property type="molecule type" value="Genomic_DNA"/>
</dbReference>
<keyword evidence="12" id="KW-0325">Glycoprotein</keyword>
<dbReference type="Proteomes" id="UP000886595">
    <property type="component" value="Unassembled WGS sequence"/>
</dbReference>
<keyword evidence="20" id="KW-1185">Reference proteome</keyword>
<comment type="similarity">
    <text evidence="2 16">Belongs to the mitochondrial carrier (TC 2.A.29) family.</text>
</comment>
<evidence type="ECO:0000313" key="20">
    <source>
        <dbReference type="Proteomes" id="UP000886595"/>
    </source>
</evidence>
<keyword evidence="13" id="KW-1071">Ligand-gated ion channel</keyword>
<keyword evidence="11" id="KW-0675">Receptor</keyword>
<evidence type="ECO:0000256" key="3">
    <source>
        <dbReference type="ARBA" id="ARBA00022448"/>
    </source>
</evidence>
<dbReference type="FunFam" id="3.40.190.10:FF:000054">
    <property type="entry name" value="Glutamate receptor"/>
    <property type="match status" value="1"/>
</dbReference>
<dbReference type="Gene3D" id="3.40.190.10">
    <property type="entry name" value="Periplasmic binding protein-like II"/>
    <property type="match status" value="1"/>
</dbReference>
<dbReference type="GO" id="GO:0015276">
    <property type="term" value="F:ligand-gated monoatomic ion channel activity"/>
    <property type="evidence" value="ECO:0007669"/>
    <property type="project" value="InterPro"/>
</dbReference>
<comment type="subcellular location">
    <subcellularLocation>
        <location evidence="1">Mitochondrion inner membrane</location>
        <topology evidence="1">Multi-pass membrane protein</topology>
    </subcellularLocation>
</comment>
<dbReference type="SUPFAM" id="SSF53850">
    <property type="entry name" value="Periplasmic binding protein-like II"/>
    <property type="match status" value="1"/>
</dbReference>
<dbReference type="PANTHER" id="PTHR45671">
    <property type="entry name" value="SOLUTE CARRIER FAMILY 25 (MITOCHONDRIAL CARRIER PHOSPHATE CARRIER), MEMBER 3, LIKE-RELATED-RELATED"/>
    <property type="match status" value="1"/>
</dbReference>
<keyword evidence="6" id="KW-0999">Mitochondrion inner membrane</keyword>
<reference evidence="19 20" key="1">
    <citation type="submission" date="2020-02" db="EMBL/GenBank/DDBJ databases">
        <authorList>
            <person name="Ma Q."/>
            <person name="Huang Y."/>
            <person name="Song X."/>
            <person name="Pei D."/>
        </authorList>
    </citation>
    <scope>NUCLEOTIDE SEQUENCE [LARGE SCALE GENOMIC DNA]</scope>
    <source>
        <strain evidence="19">Sxm20200214</strain>
        <tissue evidence="19">Leaf</tissue>
    </source>
</reference>
<evidence type="ECO:0000256" key="10">
    <source>
        <dbReference type="ARBA" id="ARBA00023136"/>
    </source>
</evidence>
<organism evidence="19 20">
    <name type="scientific">Brassica carinata</name>
    <name type="common">Ethiopian mustard</name>
    <name type="synonym">Abyssinian cabbage</name>
    <dbReference type="NCBI Taxonomy" id="52824"/>
    <lineage>
        <taxon>Eukaryota</taxon>
        <taxon>Viridiplantae</taxon>
        <taxon>Streptophyta</taxon>
        <taxon>Embryophyta</taxon>
        <taxon>Tracheophyta</taxon>
        <taxon>Spermatophyta</taxon>
        <taxon>Magnoliopsida</taxon>
        <taxon>eudicotyledons</taxon>
        <taxon>Gunneridae</taxon>
        <taxon>Pentapetalae</taxon>
        <taxon>rosids</taxon>
        <taxon>malvids</taxon>
        <taxon>Brassicales</taxon>
        <taxon>Brassicaceae</taxon>
        <taxon>Brassiceae</taxon>
        <taxon>Brassica</taxon>
    </lineage>
</organism>
<dbReference type="GO" id="GO:1990547">
    <property type="term" value="P:mitochondrial phosphate ion transmembrane transport"/>
    <property type="evidence" value="ECO:0007669"/>
    <property type="project" value="InterPro"/>
</dbReference>
<keyword evidence="10 15" id="KW-0472">Membrane</keyword>
<dbReference type="OrthoDB" id="427452at2759"/>
<evidence type="ECO:0000256" key="15">
    <source>
        <dbReference type="PROSITE-ProRule" id="PRU00282"/>
    </source>
</evidence>
<keyword evidence="7" id="KW-1133">Transmembrane helix</keyword>
<keyword evidence="8" id="KW-0406">Ion transport</keyword>
<dbReference type="InterPro" id="IPR023395">
    <property type="entry name" value="MCP_dom_sf"/>
</dbReference>
<evidence type="ECO:0000256" key="4">
    <source>
        <dbReference type="ARBA" id="ARBA00022692"/>
    </source>
</evidence>
<feature type="region of interest" description="Disordered" evidence="17">
    <location>
        <begin position="222"/>
        <end position="245"/>
    </location>
</feature>
<dbReference type="Gene3D" id="1.50.40.10">
    <property type="entry name" value="Mitochondrial carrier domain"/>
    <property type="match status" value="1"/>
</dbReference>
<evidence type="ECO:0000256" key="8">
    <source>
        <dbReference type="ARBA" id="ARBA00023065"/>
    </source>
</evidence>
<evidence type="ECO:0000256" key="16">
    <source>
        <dbReference type="RuleBase" id="RU000488"/>
    </source>
</evidence>
<keyword evidence="14" id="KW-0407">Ion channel</keyword>
<name>A0A8X7W566_BRACI</name>
<evidence type="ECO:0000256" key="6">
    <source>
        <dbReference type="ARBA" id="ARBA00022792"/>
    </source>
</evidence>
<evidence type="ECO:0000256" key="14">
    <source>
        <dbReference type="ARBA" id="ARBA00023303"/>
    </source>
</evidence>
<feature type="domain" description="Ionotropic glutamate receptor C-terminal" evidence="18">
    <location>
        <begin position="301"/>
        <end position="437"/>
    </location>
</feature>
<evidence type="ECO:0000313" key="19">
    <source>
        <dbReference type="EMBL" id="KAG2323261.1"/>
    </source>
</evidence>
<evidence type="ECO:0000259" key="18">
    <source>
        <dbReference type="SMART" id="SM00079"/>
    </source>
</evidence>
<evidence type="ECO:0000256" key="17">
    <source>
        <dbReference type="SAM" id="MobiDB-lite"/>
    </source>
</evidence>
<evidence type="ECO:0000256" key="11">
    <source>
        <dbReference type="ARBA" id="ARBA00023170"/>
    </source>
</evidence>
<gene>
    <name evidence="19" type="ORF">Bca52824_016474</name>
</gene>
<protein>
    <recommendedName>
        <fullName evidence="18">Ionotropic glutamate receptor C-terminal domain-containing protein</fullName>
    </recommendedName>
</protein>
<evidence type="ECO:0000256" key="12">
    <source>
        <dbReference type="ARBA" id="ARBA00023180"/>
    </source>
</evidence>
<keyword evidence="4 15" id="KW-0812">Transmembrane</keyword>
<dbReference type="InterPro" id="IPR019594">
    <property type="entry name" value="Glu/Gly-bd"/>
</dbReference>
<dbReference type="InterPro" id="IPR018108">
    <property type="entry name" value="MCP_transmembrane"/>
</dbReference>
<dbReference type="GO" id="GO:0005315">
    <property type="term" value="F:phosphate transmembrane transporter activity"/>
    <property type="evidence" value="ECO:0007669"/>
    <property type="project" value="InterPro"/>
</dbReference>
<dbReference type="SUPFAM" id="SSF103506">
    <property type="entry name" value="Mitochondrial carrier"/>
    <property type="match status" value="1"/>
</dbReference>
<dbReference type="PROSITE" id="PS50920">
    <property type="entry name" value="SOLCAR"/>
    <property type="match status" value="2"/>
</dbReference>